<organism evidence="2 3">
    <name type="scientific">Arcticibacter svalbardensis MN12-7</name>
    <dbReference type="NCBI Taxonomy" id="1150600"/>
    <lineage>
        <taxon>Bacteria</taxon>
        <taxon>Pseudomonadati</taxon>
        <taxon>Bacteroidota</taxon>
        <taxon>Sphingobacteriia</taxon>
        <taxon>Sphingobacteriales</taxon>
        <taxon>Sphingobacteriaceae</taxon>
        <taxon>Arcticibacter</taxon>
    </lineage>
</organism>
<dbReference type="OrthoDB" id="1490291at2"/>
<reference evidence="2 3" key="1">
    <citation type="journal article" date="2013" name="Genome Announc.">
        <title>Draft Genome Sequence of Arcticibacter svalbardensis Strain MN12-7T, a Member of the Family Sphingobacteriaceae Isolated from an Arctic Soil Sample.</title>
        <authorList>
            <person name="Shivaji S."/>
            <person name="Ara S."/>
            <person name="Prasad S."/>
            <person name="Manasa B.P."/>
            <person name="Begum Z."/>
            <person name="Singh A."/>
            <person name="Kumar Pinnaka A."/>
        </authorList>
    </citation>
    <scope>NUCLEOTIDE SEQUENCE [LARGE SCALE GENOMIC DNA]</scope>
    <source>
        <strain evidence="2 3">MN12-7</strain>
    </source>
</reference>
<dbReference type="Proteomes" id="UP000014174">
    <property type="component" value="Unassembled WGS sequence"/>
</dbReference>
<dbReference type="InterPro" id="IPR001509">
    <property type="entry name" value="Epimerase_deHydtase"/>
</dbReference>
<evidence type="ECO:0000313" key="3">
    <source>
        <dbReference type="Proteomes" id="UP000014174"/>
    </source>
</evidence>
<protein>
    <submittedName>
        <fullName evidence="2">NAD-dependent epimerase/dehydratase family protein</fullName>
    </submittedName>
</protein>
<dbReference type="InterPro" id="IPR036291">
    <property type="entry name" value="NAD(P)-bd_dom_sf"/>
</dbReference>
<accession>R9GM00</accession>
<dbReference type="Pfam" id="PF01370">
    <property type="entry name" value="Epimerase"/>
    <property type="match status" value="1"/>
</dbReference>
<dbReference type="AlphaFoldDB" id="R9GM00"/>
<dbReference type="STRING" id="1150600.ADIARSV_3950"/>
<comment type="caution">
    <text evidence="2">The sequence shown here is derived from an EMBL/GenBank/DDBJ whole genome shotgun (WGS) entry which is preliminary data.</text>
</comment>
<dbReference type="RefSeq" id="WP_016197170.1">
    <property type="nucleotide sequence ID" value="NZ_AQPN01000141.1"/>
</dbReference>
<dbReference type="PANTHER" id="PTHR43245:SF58">
    <property type="entry name" value="BLL5923 PROTEIN"/>
    <property type="match status" value="1"/>
</dbReference>
<keyword evidence="3" id="KW-1185">Reference proteome</keyword>
<feature type="domain" description="NAD-dependent epimerase/dehydratase" evidence="1">
    <location>
        <begin position="5"/>
        <end position="229"/>
    </location>
</feature>
<proteinExistence type="predicted"/>
<evidence type="ECO:0000313" key="2">
    <source>
        <dbReference type="EMBL" id="EOR92862.1"/>
    </source>
</evidence>
<dbReference type="PANTHER" id="PTHR43245">
    <property type="entry name" value="BIFUNCTIONAL POLYMYXIN RESISTANCE PROTEIN ARNA"/>
    <property type="match status" value="1"/>
</dbReference>
<evidence type="ECO:0000259" key="1">
    <source>
        <dbReference type="Pfam" id="PF01370"/>
    </source>
</evidence>
<name>R9GM00_9SPHI</name>
<sequence length="332" mass="36962">MRKRILITGASGFVGSHLISAALDEGLDVYAAVRPSSNIKDFESLPVHWVNLSMADPQKLQAELEQNQYNFIIHCAGSTKAKTQRDYDYVNAELSVNLANAAARAAIPLEKFVFVSSLAALGPIGYHDNNLIEVNHVPRPVTAYGKSKLLAEKQLKEIPNLRLVIVRPTAVYGPREKDIFIIIKTIASGLEPYIGSNPQKLSFIYVKDLVKVLLASLQTTTPIGSSYNVSDGAVYSKYALAEITKNILKKKTFKFHLPIPLVSLLGAFMELIYTFRSDAPALNKEKVAELNAENWSCSISALKQDMNFIPDYPLKKGMEETLLWYKQNNWLT</sequence>
<dbReference type="EMBL" id="AQPN01000141">
    <property type="protein sequence ID" value="EOR92862.1"/>
    <property type="molecule type" value="Genomic_DNA"/>
</dbReference>
<gene>
    <name evidence="2" type="ORF">ADIARSV_3950</name>
</gene>
<dbReference type="SUPFAM" id="SSF51735">
    <property type="entry name" value="NAD(P)-binding Rossmann-fold domains"/>
    <property type="match status" value="1"/>
</dbReference>
<dbReference type="eggNOG" id="COG0451">
    <property type="taxonomic scope" value="Bacteria"/>
</dbReference>
<dbReference type="Gene3D" id="3.40.50.720">
    <property type="entry name" value="NAD(P)-binding Rossmann-like Domain"/>
    <property type="match status" value="1"/>
</dbReference>
<dbReference type="PATRIC" id="fig|1150600.3.peg.3912"/>
<dbReference type="InterPro" id="IPR050177">
    <property type="entry name" value="Lipid_A_modif_metabolic_enz"/>
</dbReference>